<accession>F4A1V3</accession>
<dbReference type="STRING" id="697281.Mahau_0871"/>
<evidence type="ECO:0000256" key="3">
    <source>
        <dbReference type="ARBA" id="ARBA00021718"/>
    </source>
</evidence>
<dbReference type="Proteomes" id="UP000008457">
    <property type="component" value="Chromosome"/>
</dbReference>
<evidence type="ECO:0000313" key="11">
    <source>
        <dbReference type="Proteomes" id="UP000008457"/>
    </source>
</evidence>
<dbReference type="GO" id="GO:0005886">
    <property type="term" value="C:plasma membrane"/>
    <property type="evidence" value="ECO:0007669"/>
    <property type="project" value="UniProtKB-SubCell"/>
</dbReference>
<dbReference type="EMBL" id="CP002360">
    <property type="protein sequence ID" value="AEE96069.1"/>
    <property type="molecule type" value="Genomic_DNA"/>
</dbReference>
<dbReference type="eggNOG" id="COG1987">
    <property type="taxonomic scope" value="Bacteria"/>
</dbReference>
<evidence type="ECO:0000256" key="4">
    <source>
        <dbReference type="ARBA" id="ARBA00022475"/>
    </source>
</evidence>
<dbReference type="HOGENOM" id="CLU_164516_2_0_9"/>
<evidence type="ECO:0000256" key="8">
    <source>
        <dbReference type="ARBA" id="ARBA00023143"/>
    </source>
</evidence>
<feature type="transmembrane region" description="Helical" evidence="9">
    <location>
        <begin position="50"/>
        <end position="70"/>
    </location>
</feature>
<evidence type="ECO:0000256" key="1">
    <source>
        <dbReference type="ARBA" id="ARBA00004651"/>
    </source>
</evidence>
<gene>
    <name evidence="9" type="primary">fliQ</name>
    <name evidence="10" type="ordered locus">Mahau_0871</name>
</gene>
<dbReference type="AlphaFoldDB" id="F4A1V3"/>
<evidence type="ECO:0000313" key="10">
    <source>
        <dbReference type="EMBL" id="AEE96069.1"/>
    </source>
</evidence>
<dbReference type="InterPro" id="IPR002191">
    <property type="entry name" value="Bac_export_3"/>
</dbReference>
<evidence type="ECO:0000256" key="5">
    <source>
        <dbReference type="ARBA" id="ARBA00022692"/>
    </source>
</evidence>
<dbReference type="PRINTS" id="PR00952">
    <property type="entry name" value="TYPE3IMQPROT"/>
</dbReference>
<keyword evidence="6 9" id="KW-1133">Transmembrane helix</keyword>
<sequence>MSQAQVLSIVRNALYMVILLSAPMAIFGLVVGIIVSIFQAVTQINEQTLVFIPKIIAIIVALILFGPWILNTMVDFTNDIFHSILSFIQ</sequence>
<comment type="similarity">
    <text evidence="2 9">Belongs to the FliQ/MopD/SpaQ family.</text>
</comment>
<evidence type="ECO:0000256" key="9">
    <source>
        <dbReference type="RuleBase" id="RU364090"/>
    </source>
</evidence>
<comment type="subcellular location">
    <subcellularLocation>
        <location evidence="1 9">Cell membrane</location>
        <topology evidence="1">Multi-pass membrane protein</topology>
    </subcellularLocation>
    <subcellularLocation>
        <location evidence="9">Bacterial flagellum basal body</location>
    </subcellularLocation>
</comment>
<keyword evidence="5 9" id="KW-0812">Transmembrane</keyword>
<dbReference type="Pfam" id="PF01313">
    <property type="entry name" value="Bac_export_3"/>
    <property type="match status" value="1"/>
</dbReference>
<evidence type="ECO:0000256" key="7">
    <source>
        <dbReference type="ARBA" id="ARBA00023136"/>
    </source>
</evidence>
<feature type="transmembrane region" description="Helical" evidence="9">
    <location>
        <begin position="12"/>
        <end position="38"/>
    </location>
</feature>
<keyword evidence="10" id="KW-0282">Flagellum</keyword>
<keyword evidence="4 9" id="KW-1003">Cell membrane</keyword>
<dbReference type="PANTHER" id="PTHR34040">
    <property type="entry name" value="FLAGELLAR BIOSYNTHETIC PROTEIN FLIQ"/>
    <property type="match status" value="1"/>
</dbReference>
<reference evidence="11" key="1">
    <citation type="submission" date="2010-11" db="EMBL/GenBank/DDBJ databases">
        <title>The complete genome of Mahella australiensis DSM 15567.</title>
        <authorList>
            <consortium name="US DOE Joint Genome Institute (JGI-PGF)"/>
            <person name="Lucas S."/>
            <person name="Copeland A."/>
            <person name="Lapidus A."/>
            <person name="Bruce D."/>
            <person name="Goodwin L."/>
            <person name="Pitluck S."/>
            <person name="Kyrpides N."/>
            <person name="Mavromatis K."/>
            <person name="Pagani I."/>
            <person name="Ivanova N."/>
            <person name="Teshima H."/>
            <person name="Brettin T."/>
            <person name="Detter J.C."/>
            <person name="Han C."/>
            <person name="Tapia R."/>
            <person name="Land M."/>
            <person name="Hauser L."/>
            <person name="Markowitz V."/>
            <person name="Cheng J.-F."/>
            <person name="Hugenholtz P."/>
            <person name="Woyke T."/>
            <person name="Wu D."/>
            <person name="Spring S."/>
            <person name="Pukall R."/>
            <person name="Steenblock K."/>
            <person name="Schneider S."/>
            <person name="Klenk H.-P."/>
            <person name="Eisen J.A."/>
        </authorList>
    </citation>
    <scope>NUCLEOTIDE SEQUENCE [LARGE SCALE GENOMIC DNA]</scope>
    <source>
        <strain evidence="11">DSM 15567 / CIP 107919 / 50-1 BON</strain>
    </source>
</reference>
<dbReference type="PIRSF" id="PIRSF004669">
    <property type="entry name" value="FliQ"/>
    <property type="match status" value="1"/>
</dbReference>
<keyword evidence="7 9" id="KW-0472">Membrane</keyword>
<comment type="function">
    <text evidence="9">Role in flagellar biosynthesis.</text>
</comment>
<dbReference type="GO" id="GO:0044780">
    <property type="term" value="P:bacterial-type flagellum assembly"/>
    <property type="evidence" value="ECO:0007669"/>
    <property type="project" value="InterPro"/>
</dbReference>
<dbReference type="GO" id="GO:0009425">
    <property type="term" value="C:bacterial-type flagellum basal body"/>
    <property type="evidence" value="ECO:0007669"/>
    <property type="project" value="UniProtKB-SubCell"/>
</dbReference>
<keyword evidence="10" id="KW-0969">Cilium</keyword>
<dbReference type="NCBIfam" id="TIGR01402">
    <property type="entry name" value="fliQ"/>
    <property type="match status" value="1"/>
</dbReference>
<evidence type="ECO:0000256" key="2">
    <source>
        <dbReference type="ARBA" id="ARBA00006156"/>
    </source>
</evidence>
<keyword evidence="8 9" id="KW-0975">Bacterial flagellum</keyword>
<protein>
    <recommendedName>
        <fullName evidence="3 9">Flagellar biosynthetic protein FliQ</fullName>
    </recommendedName>
</protein>
<evidence type="ECO:0000256" key="6">
    <source>
        <dbReference type="ARBA" id="ARBA00022989"/>
    </source>
</evidence>
<dbReference type="GO" id="GO:0009306">
    <property type="term" value="P:protein secretion"/>
    <property type="evidence" value="ECO:0007669"/>
    <property type="project" value="InterPro"/>
</dbReference>
<organism evidence="10 11">
    <name type="scientific">Mahella australiensis (strain DSM 15567 / CIP 107919 / 50-1 BON)</name>
    <dbReference type="NCBI Taxonomy" id="697281"/>
    <lineage>
        <taxon>Bacteria</taxon>
        <taxon>Bacillati</taxon>
        <taxon>Bacillota</taxon>
        <taxon>Clostridia</taxon>
        <taxon>Thermoanaerobacterales</taxon>
        <taxon>Thermoanaerobacterales Family IV. Incertae Sedis</taxon>
        <taxon>Mahella</taxon>
    </lineage>
</organism>
<keyword evidence="10" id="KW-0966">Cell projection</keyword>
<dbReference type="RefSeq" id="WP_013780499.1">
    <property type="nucleotide sequence ID" value="NC_015520.1"/>
</dbReference>
<dbReference type="OrthoDB" id="9806440at2"/>
<dbReference type="InterPro" id="IPR006305">
    <property type="entry name" value="FliQ"/>
</dbReference>
<keyword evidence="11" id="KW-1185">Reference proteome</keyword>
<dbReference type="PANTHER" id="PTHR34040:SF2">
    <property type="entry name" value="FLAGELLAR BIOSYNTHETIC PROTEIN FLIQ"/>
    <property type="match status" value="1"/>
</dbReference>
<dbReference type="KEGG" id="mas:Mahau_0871"/>
<reference evidence="10 11" key="2">
    <citation type="journal article" date="2011" name="Stand. Genomic Sci.">
        <title>Complete genome sequence of Mahella australiensis type strain (50-1 BON).</title>
        <authorList>
            <person name="Sikorski J."/>
            <person name="Teshima H."/>
            <person name="Nolan M."/>
            <person name="Lucas S."/>
            <person name="Hammon N."/>
            <person name="Deshpande S."/>
            <person name="Cheng J.F."/>
            <person name="Pitluck S."/>
            <person name="Liolios K."/>
            <person name="Pagani I."/>
            <person name="Ivanova N."/>
            <person name="Huntemann M."/>
            <person name="Mavromatis K."/>
            <person name="Ovchinikova G."/>
            <person name="Pati A."/>
            <person name="Tapia R."/>
            <person name="Han C."/>
            <person name="Goodwin L."/>
            <person name="Chen A."/>
            <person name="Palaniappan K."/>
            <person name="Land M."/>
            <person name="Hauser L."/>
            <person name="Ngatchou-Djao O.D."/>
            <person name="Rohde M."/>
            <person name="Pukall R."/>
            <person name="Spring S."/>
            <person name="Abt B."/>
            <person name="Goker M."/>
            <person name="Detter J.C."/>
            <person name="Woyke T."/>
            <person name="Bristow J."/>
            <person name="Markowitz V."/>
            <person name="Hugenholtz P."/>
            <person name="Eisen J.A."/>
            <person name="Kyrpides N.C."/>
            <person name="Klenk H.P."/>
            <person name="Lapidus A."/>
        </authorList>
    </citation>
    <scope>NUCLEOTIDE SEQUENCE [LARGE SCALE GENOMIC DNA]</scope>
    <source>
        <strain evidence="11">DSM 15567 / CIP 107919 / 50-1 BON</strain>
    </source>
</reference>
<proteinExistence type="inferred from homology"/>
<name>F4A1V3_MAHA5</name>